<dbReference type="Proteomes" id="UP001163823">
    <property type="component" value="Chromosome 12"/>
</dbReference>
<dbReference type="Gene3D" id="2.60.120.330">
    <property type="entry name" value="B-lactam Antibiotic, Isopenicillin N Synthase, Chain"/>
    <property type="match status" value="2"/>
</dbReference>
<evidence type="ECO:0000259" key="6">
    <source>
        <dbReference type="Pfam" id="PF14226"/>
    </source>
</evidence>
<dbReference type="GO" id="GO:0046872">
    <property type="term" value="F:metal ion binding"/>
    <property type="evidence" value="ECO:0007669"/>
    <property type="project" value="UniProtKB-KW"/>
</dbReference>
<sequence length="295" mass="33772">MAKSPESNLEWSLPVPSVRELANQQLEKVPLRYIRDDLDNVTTVPADPSLRVPLIDMTKLFNPNSQKEELQNLYDACKDWGVFQLVNHGISNETLNCMGKQVQGFFDLPLEEKKRWAQKPGSLEGFGQAFVVSEDQKLDWNDMIFLKTLPIHNRKLNLWPENPPEFRKTLERYSEDVRKLAVSIVRFMVMGLQLELEAQQISESFLEGSYDMLKDGEWVFVEPIEGAIVVNIGHIMEVVSNGIYKAPDHRAVVNKWKERLSIVTFCYPDSSIEIGPAKNRSSQSNPTFIQDPYTG</sequence>
<dbReference type="Pfam" id="PF03171">
    <property type="entry name" value="2OG-FeII_Oxy"/>
    <property type="match status" value="1"/>
</dbReference>
<evidence type="ECO:0000313" key="7">
    <source>
        <dbReference type="EMBL" id="KAJ7949100.1"/>
    </source>
</evidence>
<evidence type="ECO:0000256" key="1">
    <source>
        <dbReference type="ARBA" id="ARBA00022723"/>
    </source>
</evidence>
<keyword evidence="2" id="KW-0847">Vitamin C</keyword>
<name>A0AAD7L041_QUISA</name>
<dbReference type="GO" id="GO:0031418">
    <property type="term" value="F:L-ascorbic acid binding"/>
    <property type="evidence" value="ECO:0007669"/>
    <property type="project" value="UniProtKB-KW"/>
</dbReference>
<dbReference type="SUPFAM" id="SSF51197">
    <property type="entry name" value="Clavaminate synthase-like"/>
    <property type="match status" value="1"/>
</dbReference>
<feature type="domain" description="Non-haem dioxygenase N-terminal" evidence="6">
    <location>
        <begin position="52"/>
        <end position="162"/>
    </location>
</feature>
<evidence type="ECO:0000313" key="8">
    <source>
        <dbReference type="Proteomes" id="UP001163823"/>
    </source>
</evidence>
<keyword evidence="8" id="KW-1185">Reference proteome</keyword>
<evidence type="ECO:0000256" key="2">
    <source>
        <dbReference type="ARBA" id="ARBA00022896"/>
    </source>
</evidence>
<feature type="region of interest" description="Disordered" evidence="4">
    <location>
        <begin position="276"/>
        <end position="295"/>
    </location>
</feature>
<evidence type="ECO:0000256" key="4">
    <source>
        <dbReference type="SAM" id="MobiDB-lite"/>
    </source>
</evidence>
<gene>
    <name evidence="7" type="ORF">O6P43_029482</name>
</gene>
<accession>A0AAD7L041</accession>
<dbReference type="EMBL" id="JARAOO010000012">
    <property type="protein sequence ID" value="KAJ7949100.1"/>
    <property type="molecule type" value="Genomic_DNA"/>
</dbReference>
<feature type="compositionally biased region" description="Polar residues" evidence="4">
    <location>
        <begin position="279"/>
        <end position="288"/>
    </location>
</feature>
<evidence type="ECO:0000259" key="5">
    <source>
        <dbReference type="Pfam" id="PF03171"/>
    </source>
</evidence>
<dbReference type="AlphaFoldDB" id="A0AAD7L041"/>
<dbReference type="InterPro" id="IPR026992">
    <property type="entry name" value="DIOX_N"/>
</dbReference>
<dbReference type="KEGG" id="qsa:O6P43_029482"/>
<dbReference type="InterPro" id="IPR027443">
    <property type="entry name" value="IPNS-like_sf"/>
</dbReference>
<proteinExistence type="predicted"/>
<keyword evidence="1" id="KW-0479">Metal-binding</keyword>
<keyword evidence="3" id="KW-0408">Iron</keyword>
<reference evidence="7" key="1">
    <citation type="journal article" date="2023" name="Science">
        <title>Elucidation of the pathway for biosynthesis of saponin adjuvants from the soapbark tree.</title>
        <authorList>
            <person name="Reed J."/>
            <person name="Orme A."/>
            <person name="El-Demerdash A."/>
            <person name="Owen C."/>
            <person name="Martin L.B.B."/>
            <person name="Misra R.C."/>
            <person name="Kikuchi S."/>
            <person name="Rejzek M."/>
            <person name="Martin A.C."/>
            <person name="Harkess A."/>
            <person name="Leebens-Mack J."/>
            <person name="Louveau T."/>
            <person name="Stephenson M.J."/>
            <person name="Osbourn A."/>
        </authorList>
    </citation>
    <scope>NUCLEOTIDE SEQUENCE</scope>
    <source>
        <strain evidence="7">S10</strain>
    </source>
</reference>
<dbReference type="Pfam" id="PF14226">
    <property type="entry name" value="DIOX_N"/>
    <property type="match status" value="1"/>
</dbReference>
<comment type="caution">
    <text evidence="7">The sequence shown here is derived from an EMBL/GenBank/DDBJ whole genome shotgun (WGS) entry which is preliminary data.</text>
</comment>
<organism evidence="7 8">
    <name type="scientific">Quillaja saponaria</name>
    <name type="common">Soap bark tree</name>
    <dbReference type="NCBI Taxonomy" id="32244"/>
    <lineage>
        <taxon>Eukaryota</taxon>
        <taxon>Viridiplantae</taxon>
        <taxon>Streptophyta</taxon>
        <taxon>Embryophyta</taxon>
        <taxon>Tracheophyta</taxon>
        <taxon>Spermatophyta</taxon>
        <taxon>Magnoliopsida</taxon>
        <taxon>eudicotyledons</taxon>
        <taxon>Gunneridae</taxon>
        <taxon>Pentapetalae</taxon>
        <taxon>rosids</taxon>
        <taxon>fabids</taxon>
        <taxon>Fabales</taxon>
        <taxon>Quillajaceae</taxon>
        <taxon>Quillaja</taxon>
    </lineage>
</organism>
<feature type="domain" description="Isopenicillin N synthase-like Fe(2+) 2OG dioxygenase" evidence="5">
    <location>
        <begin position="208"/>
        <end position="267"/>
    </location>
</feature>
<dbReference type="InterPro" id="IPR050295">
    <property type="entry name" value="Plant_2OG-oxidoreductases"/>
</dbReference>
<protein>
    <submittedName>
        <fullName evidence="7">2-oxoglutarate (2OG) and Fe(II)-dependent oxygenase superfamily protein</fullName>
    </submittedName>
</protein>
<dbReference type="InterPro" id="IPR044861">
    <property type="entry name" value="IPNS-like_FE2OG_OXY"/>
</dbReference>
<dbReference type="PANTHER" id="PTHR47991">
    <property type="entry name" value="OXOGLUTARATE/IRON-DEPENDENT DIOXYGENASE"/>
    <property type="match status" value="1"/>
</dbReference>
<evidence type="ECO:0000256" key="3">
    <source>
        <dbReference type="ARBA" id="ARBA00023004"/>
    </source>
</evidence>